<evidence type="ECO:0000256" key="1">
    <source>
        <dbReference type="SAM" id="Phobius"/>
    </source>
</evidence>
<keyword evidence="1" id="KW-0472">Membrane</keyword>
<name>A0ABS1T328_9GAMM</name>
<keyword evidence="3" id="KW-1185">Reference proteome</keyword>
<gene>
    <name evidence="2" type="ORF">JMA39_15665</name>
</gene>
<evidence type="ECO:0000313" key="2">
    <source>
        <dbReference type="EMBL" id="MBL4914539.1"/>
    </source>
</evidence>
<sequence>MDSQMDSVTITNGYWYYFNDQDVRITAHGSGYSGKETIYVNDEVVSDKRNLVKMNSCHKFCHLGNDYEVRFKVTSLMKATVECSLYRNNQHLATETKAFLSKENQSVKKQIFMCFLAGLVFGGLFVLFMESFSG</sequence>
<reference evidence="2 3" key="1">
    <citation type="submission" date="2021-01" db="EMBL/GenBank/DDBJ databases">
        <title>Genome sequence of Shewanella schlegeliana JCM 11561.</title>
        <authorList>
            <person name="Zhang H."/>
            <person name="Li C."/>
        </authorList>
    </citation>
    <scope>NUCLEOTIDE SEQUENCE [LARGE SCALE GENOMIC DNA]</scope>
    <source>
        <strain evidence="2 3">JCM 11561</strain>
    </source>
</reference>
<keyword evidence="1" id="KW-0812">Transmembrane</keyword>
<dbReference type="Proteomes" id="UP000604898">
    <property type="component" value="Unassembled WGS sequence"/>
</dbReference>
<proteinExistence type="predicted"/>
<organism evidence="2 3">
    <name type="scientific">Shewanella schlegeliana</name>
    <dbReference type="NCBI Taxonomy" id="190308"/>
    <lineage>
        <taxon>Bacteria</taxon>
        <taxon>Pseudomonadati</taxon>
        <taxon>Pseudomonadota</taxon>
        <taxon>Gammaproteobacteria</taxon>
        <taxon>Alteromonadales</taxon>
        <taxon>Shewanellaceae</taxon>
        <taxon>Shewanella</taxon>
    </lineage>
</organism>
<dbReference type="EMBL" id="JAESVD010000009">
    <property type="protein sequence ID" value="MBL4914539.1"/>
    <property type="molecule type" value="Genomic_DNA"/>
</dbReference>
<accession>A0ABS1T328</accession>
<protein>
    <submittedName>
        <fullName evidence="2">Uncharacterized protein</fullName>
    </submittedName>
</protein>
<evidence type="ECO:0000313" key="3">
    <source>
        <dbReference type="Proteomes" id="UP000604898"/>
    </source>
</evidence>
<feature type="transmembrane region" description="Helical" evidence="1">
    <location>
        <begin position="111"/>
        <end position="129"/>
    </location>
</feature>
<comment type="caution">
    <text evidence="2">The sequence shown here is derived from an EMBL/GenBank/DDBJ whole genome shotgun (WGS) entry which is preliminary data.</text>
</comment>
<keyword evidence="1" id="KW-1133">Transmembrane helix</keyword>